<dbReference type="SUPFAM" id="SSF53335">
    <property type="entry name" value="S-adenosyl-L-methionine-dependent methyltransferases"/>
    <property type="match status" value="1"/>
</dbReference>
<dbReference type="InterPro" id="IPR029063">
    <property type="entry name" value="SAM-dependent_MTases_sf"/>
</dbReference>
<evidence type="ECO:0000313" key="1">
    <source>
        <dbReference type="EMBL" id="NWB87231.1"/>
    </source>
</evidence>
<accession>A0A7Y7WTX6</accession>
<dbReference type="AlphaFoldDB" id="A0A7Y7WTX6"/>
<comment type="caution">
    <text evidence="1">The sequence shown here is derived from an EMBL/GenBank/DDBJ whole genome shotgun (WGS) entry which is preliminary data.</text>
</comment>
<sequence length="282" mass="31826">MRNRKDLETRLQAIGTECGCDKVVPHHYHPFYATHFLDYVDRPFKLLEIGVGGEGRELGGASLRLWAEVFPLAEIYGLDIYDKSVLDSDRVKTFIVDQGDAAALNDFVEKHGPFDVVIDDGSHKRSDQLTSLFTLVSSVVPGGYYVLEDYFTSYWPVYDGSTLAKDFLDTPVRWLKQSIDIINRSNLLSEEVKALIPDWGIEELHVYPGVAFLRKGMQAIRSEIPGGDFLENQVELDELRYGKYKAQFVDHARDPMTHLALLNKLKQVLEDEIASIKGPGSS</sequence>
<proteinExistence type="predicted"/>
<evidence type="ECO:0008006" key="3">
    <source>
        <dbReference type="Google" id="ProtNLM"/>
    </source>
</evidence>
<dbReference type="Gene3D" id="3.40.50.150">
    <property type="entry name" value="Vaccinia Virus protein VP39"/>
    <property type="match status" value="1"/>
</dbReference>
<dbReference type="RefSeq" id="WP_177102578.1">
    <property type="nucleotide sequence ID" value="NZ_JACAQA010000018.1"/>
</dbReference>
<dbReference type="Proteomes" id="UP000522864">
    <property type="component" value="Unassembled WGS sequence"/>
</dbReference>
<protein>
    <recommendedName>
        <fullName evidence="3">Class I SAM-dependent methyltransferase</fullName>
    </recommendedName>
</protein>
<gene>
    <name evidence="1" type="ORF">HX830_20360</name>
</gene>
<reference evidence="1 2" key="1">
    <citation type="submission" date="2020-04" db="EMBL/GenBank/DDBJ databases">
        <title>Molecular characterization of pseudomonads from Agaricus bisporus reveal novel blotch 2 pathogens in Western Europe.</title>
        <authorList>
            <person name="Taparia T."/>
            <person name="Krijger M."/>
            <person name="Haynes E."/>
            <person name="Elpinstone J.G."/>
            <person name="Noble R."/>
            <person name="Van Der Wolf J."/>
        </authorList>
    </citation>
    <scope>NUCLEOTIDE SEQUENCE [LARGE SCALE GENOMIC DNA]</scope>
    <source>
        <strain evidence="1 2">G9001</strain>
    </source>
</reference>
<name>A0A7Y7WTX6_9PSED</name>
<organism evidence="1 2">
    <name type="scientific">Pseudomonas gingeri</name>
    <dbReference type="NCBI Taxonomy" id="117681"/>
    <lineage>
        <taxon>Bacteria</taxon>
        <taxon>Pseudomonadati</taxon>
        <taxon>Pseudomonadota</taxon>
        <taxon>Gammaproteobacteria</taxon>
        <taxon>Pseudomonadales</taxon>
        <taxon>Pseudomonadaceae</taxon>
        <taxon>Pseudomonas</taxon>
    </lineage>
</organism>
<evidence type="ECO:0000313" key="2">
    <source>
        <dbReference type="Proteomes" id="UP000522864"/>
    </source>
</evidence>
<dbReference type="EMBL" id="JACAQA010000018">
    <property type="protein sequence ID" value="NWB87231.1"/>
    <property type="molecule type" value="Genomic_DNA"/>
</dbReference>